<gene>
    <name evidence="1" type="ORF">S01H4_49117</name>
</gene>
<feature type="non-terminal residue" evidence="1">
    <location>
        <position position="1"/>
    </location>
</feature>
<dbReference type="EMBL" id="BART01027750">
    <property type="protein sequence ID" value="GAG96848.1"/>
    <property type="molecule type" value="Genomic_DNA"/>
</dbReference>
<reference evidence="1" key="1">
    <citation type="journal article" date="2014" name="Front. Microbiol.">
        <title>High frequency of phylogenetically diverse reductive dehalogenase-homologous genes in deep subseafloor sedimentary metagenomes.</title>
        <authorList>
            <person name="Kawai M."/>
            <person name="Futagami T."/>
            <person name="Toyoda A."/>
            <person name="Takaki Y."/>
            <person name="Nishi S."/>
            <person name="Hori S."/>
            <person name="Arai W."/>
            <person name="Tsubouchi T."/>
            <person name="Morono Y."/>
            <person name="Uchiyama I."/>
            <person name="Ito T."/>
            <person name="Fujiyama A."/>
            <person name="Inagaki F."/>
            <person name="Takami H."/>
        </authorList>
    </citation>
    <scope>NUCLEOTIDE SEQUENCE</scope>
    <source>
        <strain evidence="1">Expedition CK06-06</strain>
    </source>
</reference>
<name>X1CKV7_9ZZZZ</name>
<sequence length="49" mass="5501">DGARYNLARAYEVAGQLDKARAIYLADQSPQSHGNRLRARWLERAAADD</sequence>
<protein>
    <submittedName>
        <fullName evidence="1">Uncharacterized protein</fullName>
    </submittedName>
</protein>
<proteinExistence type="predicted"/>
<comment type="caution">
    <text evidence="1">The sequence shown here is derived from an EMBL/GenBank/DDBJ whole genome shotgun (WGS) entry which is preliminary data.</text>
</comment>
<organism evidence="1">
    <name type="scientific">marine sediment metagenome</name>
    <dbReference type="NCBI Taxonomy" id="412755"/>
    <lineage>
        <taxon>unclassified sequences</taxon>
        <taxon>metagenomes</taxon>
        <taxon>ecological metagenomes</taxon>
    </lineage>
</organism>
<dbReference type="AlphaFoldDB" id="X1CKV7"/>
<evidence type="ECO:0000313" key="1">
    <source>
        <dbReference type="EMBL" id="GAG96848.1"/>
    </source>
</evidence>
<accession>X1CKV7</accession>